<dbReference type="Pfam" id="PF17185">
    <property type="entry name" value="NlpE_C"/>
    <property type="match status" value="1"/>
</dbReference>
<dbReference type="Proteomes" id="UP000282060">
    <property type="component" value="Unassembled WGS sequence"/>
</dbReference>
<gene>
    <name evidence="2" type="ORF">EKG39_04560</name>
</gene>
<dbReference type="AlphaFoldDB" id="A0A3S0KNW6"/>
<reference evidence="2 3" key="1">
    <citation type="submission" date="2018-12" db="EMBL/GenBank/DDBJ databases">
        <authorList>
            <person name="Yu L."/>
        </authorList>
    </citation>
    <scope>NUCLEOTIDE SEQUENCE [LARGE SCALE GENOMIC DNA]</scope>
    <source>
        <strain evidence="2 3">HAW-EB5</strain>
    </source>
</reference>
<dbReference type="EMBL" id="RXNV01000001">
    <property type="protein sequence ID" value="RTR34937.1"/>
    <property type="molecule type" value="Genomic_DNA"/>
</dbReference>
<dbReference type="PROSITE" id="PS51257">
    <property type="entry name" value="PROKAR_LIPOPROTEIN"/>
    <property type="match status" value="1"/>
</dbReference>
<keyword evidence="3" id="KW-1185">Reference proteome</keyword>
<evidence type="ECO:0000259" key="1">
    <source>
        <dbReference type="Pfam" id="PF17185"/>
    </source>
</evidence>
<evidence type="ECO:0000313" key="3">
    <source>
        <dbReference type="Proteomes" id="UP000282060"/>
    </source>
</evidence>
<accession>A0A3S0KNW6</accession>
<name>A0A3S0KNW6_9GAMM</name>
<sequence length="114" mass="13183">MNKLIVAMLVPLLAACSATTLERTYRGTYSYGHEVRSFKPCNEREDYWVSFDWAGIEMQDFYENARKPPYQPLYIEFRGQVLNEDVDGFAEQSSGLIRISEVFNYTFEVPSGCN</sequence>
<organism evidence="2 3">
    <name type="scientific">Shewanella atlantica</name>
    <dbReference type="NCBI Taxonomy" id="271099"/>
    <lineage>
        <taxon>Bacteria</taxon>
        <taxon>Pseudomonadati</taxon>
        <taxon>Pseudomonadota</taxon>
        <taxon>Gammaproteobacteria</taxon>
        <taxon>Alteromonadales</taxon>
        <taxon>Shewanellaceae</taxon>
        <taxon>Shewanella</taxon>
    </lineage>
</organism>
<dbReference type="RefSeq" id="WP_126504540.1">
    <property type="nucleotide sequence ID" value="NZ_RXNV01000001.1"/>
</dbReference>
<protein>
    <recommendedName>
        <fullName evidence="1">NlpE C-terminal OB domain-containing protein</fullName>
    </recommendedName>
</protein>
<feature type="domain" description="NlpE C-terminal OB" evidence="1">
    <location>
        <begin position="23"/>
        <end position="83"/>
    </location>
</feature>
<evidence type="ECO:0000313" key="2">
    <source>
        <dbReference type="EMBL" id="RTR34937.1"/>
    </source>
</evidence>
<comment type="caution">
    <text evidence="2">The sequence shown here is derived from an EMBL/GenBank/DDBJ whole genome shotgun (WGS) entry which is preliminary data.</text>
</comment>
<dbReference type="InterPro" id="IPR038139">
    <property type="entry name" value="NlpE_C_sf"/>
</dbReference>
<dbReference type="Gene3D" id="2.40.50.540">
    <property type="match status" value="1"/>
</dbReference>
<dbReference type="OrthoDB" id="5348860at2"/>
<proteinExistence type="predicted"/>
<dbReference type="InterPro" id="IPR033450">
    <property type="entry name" value="NlpE_C"/>
</dbReference>